<dbReference type="Proteomes" id="UP000230750">
    <property type="component" value="Unassembled WGS sequence"/>
</dbReference>
<keyword evidence="5 8" id="KW-0443">Lipid metabolism</keyword>
<evidence type="ECO:0000256" key="2">
    <source>
        <dbReference type="ARBA" id="ARBA00022737"/>
    </source>
</evidence>
<dbReference type="Pfam" id="PF01734">
    <property type="entry name" value="Patatin"/>
    <property type="match status" value="1"/>
</dbReference>
<reference evidence="11 12" key="1">
    <citation type="journal article" date="2017" name="PLoS Biol.">
        <title>The sea cucumber genome provides insights into morphological evolution and visceral regeneration.</title>
        <authorList>
            <person name="Zhang X."/>
            <person name="Sun L."/>
            <person name="Yuan J."/>
            <person name="Sun Y."/>
            <person name="Gao Y."/>
            <person name="Zhang L."/>
            <person name="Li S."/>
            <person name="Dai H."/>
            <person name="Hamel J.F."/>
            <person name="Liu C."/>
            <person name="Yu Y."/>
            <person name="Liu S."/>
            <person name="Lin W."/>
            <person name="Guo K."/>
            <person name="Jin S."/>
            <person name="Xu P."/>
            <person name="Storey K.B."/>
            <person name="Huan P."/>
            <person name="Zhang T."/>
            <person name="Zhou Y."/>
            <person name="Zhang J."/>
            <person name="Lin C."/>
            <person name="Li X."/>
            <person name="Xing L."/>
            <person name="Huo D."/>
            <person name="Sun M."/>
            <person name="Wang L."/>
            <person name="Mercier A."/>
            <person name="Li F."/>
            <person name="Yang H."/>
            <person name="Xiang J."/>
        </authorList>
    </citation>
    <scope>NUCLEOTIDE SEQUENCE [LARGE SCALE GENOMIC DNA]</scope>
    <source>
        <strain evidence="11">Shaxun</strain>
        <tissue evidence="11">Muscle</tissue>
    </source>
</reference>
<feature type="active site" description="Proton acceptor" evidence="8">
    <location>
        <position position="680"/>
    </location>
</feature>
<comment type="caution">
    <text evidence="11">The sequence shown here is derived from an EMBL/GenBank/DDBJ whole genome shotgun (WGS) entry which is preliminary data.</text>
</comment>
<sequence>MSFSISNVLSSVLSSIPSTDAYALKVRKVDNPQKSFYNWPVVQESGLIKVYHDAKNKQFECVMYTNSADGHETSAYSLFKISKEPKAIEEFSFLCSALQPFQGLDCKNYSADALQRLCNKLREHKDWSPAHLAVSARFREVLRLPGVLKHVNSQQCELKRTPLHMAVQSNNNALVSELIACYARVDLQDTDKETVLHYAARVKDKALNMVKLIPMDQTDINCLNKYNQTAVNVACKADNFDVAEFLIKAGAVLDAGDDLGFPIHYAMKKQKLSMVQAIFDAHKDAGTTKCNKHGATPLHWAKTTTLLNVALKYTHEINATSKTGDTALHIMVKRLRMECAQILLVWGADPNVRGQGGETALHMAARHNNLDLVNTLIVFGADVNVKNFKGETPRHIASTQMVNTFQSFMGRSSSVIYALHQLGALRCSPDVHGCKDGCKPGGLYNGKPEDDDVSLKQTPCEKVYDDFLHLTVGMLATMGSPQGSSPDETDSGMEVDGQTGKVREKDTVLCLDGGGIRGLILIQLLDAIEKAAGRKIVDMFDWITGTSTGGILALAMVYGYSIIECRKIYFSLKNEVFVGSRPYKSENLERLMKDCFGENTTMDKLVGTKVFITGTMSDRSPAALHLFRNFDPPDGSSSKSAAYAPEYKPPPEPKDQLVWRAGRSSGAAPTYFPPMGRFLDGGLISNNPTLDTITEITEYYMDKKMKRDFKWTLNTDRSSNSSVAKQENWKAGVGRNGWQNTPPPTH</sequence>
<dbReference type="Gene3D" id="3.40.1090.10">
    <property type="entry name" value="Cytosolic phospholipase A2 catalytic domain"/>
    <property type="match status" value="1"/>
</dbReference>
<comment type="catalytic activity">
    <reaction evidence="6">
        <text>a 1,2-diacyl-sn-glycero-3-phosphocholine + H2O = a 1-acyl-sn-glycero-3-phosphocholine + a fatty acid + H(+)</text>
        <dbReference type="Rhea" id="RHEA:15801"/>
        <dbReference type="ChEBI" id="CHEBI:15377"/>
        <dbReference type="ChEBI" id="CHEBI:15378"/>
        <dbReference type="ChEBI" id="CHEBI:28868"/>
        <dbReference type="ChEBI" id="CHEBI:57643"/>
        <dbReference type="ChEBI" id="CHEBI:58168"/>
        <dbReference type="EC" id="3.1.1.4"/>
    </reaction>
    <physiologicalReaction direction="left-to-right" evidence="6">
        <dbReference type="Rhea" id="RHEA:15802"/>
    </physiologicalReaction>
</comment>
<evidence type="ECO:0000256" key="6">
    <source>
        <dbReference type="ARBA" id="ARBA00023422"/>
    </source>
</evidence>
<evidence type="ECO:0000256" key="9">
    <source>
        <dbReference type="SAM" id="MobiDB-lite"/>
    </source>
</evidence>
<feature type="repeat" description="ANK" evidence="7">
    <location>
        <begin position="226"/>
        <end position="258"/>
    </location>
</feature>
<feature type="region of interest" description="Disordered" evidence="9">
    <location>
        <begin position="479"/>
        <end position="498"/>
    </location>
</feature>
<dbReference type="Pfam" id="PF12796">
    <property type="entry name" value="Ank_2"/>
    <property type="match status" value="2"/>
</dbReference>
<dbReference type="OrthoDB" id="10021675at2759"/>
<accession>A0A2G8KHH6</accession>
<dbReference type="STRING" id="307972.A0A2G8KHH6"/>
<evidence type="ECO:0000259" key="10">
    <source>
        <dbReference type="PROSITE" id="PS51635"/>
    </source>
</evidence>
<dbReference type="EMBL" id="MRZV01000580">
    <property type="protein sequence ID" value="PIK47446.1"/>
    <property type="molecule type" value="Genomic_DNA"/>
</dbReference>
<proteinExistence type="predicted"/>
<dbReference type="PANTHER" id="PTHR24139">
    <property type="entry name" value="CALCIUM-INDEPENDENT PHOSPHOLIPASE A2"/>
    <property type="match status" value="1"/>
</dbReference>
<evidence type="ECO:0000256" key="7">
    <source>
        <dbReference type="PROSITE-ProRule" id="PRU00023"/>
    </source>
</evidence>
<dbReference type="Pfam" id="PF00023">
    <property type="entry name" value="Ank"/>
    <property type="match status" value="1"/>
</dbReference>
<evidence type="ECO:0000256" key="8">
    <source>
        <dbReference type="PROSITE-ProRule" id="PRU01161"/>
    </source>
</evidence>
<feature type="region of interest" description="Disordered" evidence="9">
    <location>
        <begin position="718"/>
        <end position="746"/>
    </location>
</feature>
<keyword evidence="3 8" id="KW-0378">Hydrolase</keyword>
<feature type="repeat" description="ANK" evidence="7">
    <location>
        <begin position="158"/>
        <end position="190"/>
    </location>
</feature>
<feature type="short sequence motif" description="DGA/G" evidence="8">
    <location>
        <begin position="680"/>
        <end position="682"/>
    </location>
</feature>
<dbReference type="PROSITE" id="PS50297">
    <property type="entry name" value="ANK_REP_REGION"/>
    <property type="match status" value="2"/>
</dbReference>
<dbReference type="InterPro" id="IPR002641">
    <property type="entry name" value="PNPLA_dom"/>
</dbReference>
<dbReference type="GO" id="GO:2000304">
    <property type="term" value="P:positive regulation of ceramide biosynthetic process"/>
    <property type="evidence" value="ECO:0007669"/>
    <property type="project" value="TreeGrafter"/>
</dbReference>
<dbReference type="PROSITE" id="PS50088">
    <property type="entry name" value="ANK_REPEAT"/>
    <property type="match status" value="4"/>
</dbReference>
<dbReference type="GO" id="GO:0005739">
    <property type="term" value="C:mitochondrion"/>
    <property type="evidence" value="ECO:0007669"/>
    <property type="project" value="TreeGrafter"/>
</dbReference>
<evidence type="ECO:0000256" key="5">
    <source>
        <dbReference type="ARBA" id="ARBA00023098"/>
    </source>
</evidence>
<dbReference type="GO" id="GO:0052816">
    <property type="term" value="F:long-chain fatty acyl-CoA hydrolase activity"/>
    <property type="evidence" value="ECO:0007669"/>
    <property type="project" value="TreeGrafter"/>
</dbReference>
<feature type="repeat" description="ANK" evidence="7">
    <location>
        <begin position="356"/>
        <end position="388"/>
    </location>
</feature>
<dbReference type="AlphaFoldDB" id="A0A2G8KHH6"/>
<dbReference type="InterPro" id="IPR002110">
    <property type="entry name" value="Ankyrin_rpt"/>
</dbReference>
<keyword evidence="4 7" id="KW-0040">ANK repeat</keyword>
<dbReference type="GO" id="GO:0035965">
    <property type="term" value="P:cardiolipin acyl-chain remodeling"/>
    <property type="evidence" value="ECO:0007669"/>
    <property type="project" value="TreeGrafter"/>
</dbReference>
<gene>
    <name evidence="11" type="ORF">BSL78_15697</name>
</gene>
<dbReference type="InterPro" id="IPR036770">
    <property type="entry name" value="Ankyrin_rpt-contain_sf"/>
</dbReference>
<dbReference type="GO" id="GO:0047499">
    <property type="term" value="F:calcium-independent phospholipase A2 activity"/>
    <property type="evidence" value="ECO:0007669"/>
    <property type="project" value="InterPro"/>
</dbReference>
<dbReference type="SUPFAM" id="SSF48403">
    <property type="entry name" value="Ankyrin repeat"/>
    <property type="match status" value="1"/>
</dbReference>
<feature type="region of interest" description="Disordered" evidence="9">
    <location>
        <begin position="630"/>
        <end position="654"/>
    </location>
</feature>
<keyword evidence="12" id="KW-1185">Reference proteome</keyword>
<feature type="domain" description="PNPLA" evidence="10">
    <location>
        <begin position="509"/>
        <end position="693"/>
    </location>
</feature>
<evidence type="ECO:0000256" key="1">
    <source>
        <dbReference type="ARBA" id="ARBA00013278"/>
    </source>
</evidence>
<dbReference type="EC" id="3.1.1.4" evidence="1"/>
<dbReference type="InterPro" id="IPR016035">
    <property type="entry name" value="Acyl_Trfase/lysoPLipase"/>
</dbReference>
<dbReference type="InterPro" id="IPR047148">
    <property type="entry name" value="PLPL9"/>
</dbReference>
<feature type="repeat" description="ANK" evidence="7">
    <location>
        <begin position="323"/>
        <end position="355"/>
    </location>
</feature>
<dbReference type="Gene3D" id="1.25.40.20">
    <property type="entry name" value="Ankyrin repeat-containing domain"/>
    <property type="match status" value="2"/>
</dbReference>
<feature type="short sequence motif" description="GXSXG" evidence="8">
    <location>
        <begin position="545"/>
        <end position="549"/>
    </location>
</feature>
<evidence type="ECO:0000313" key="12">
    <source>
        <dbReference type="Proteomes" id="UP000230750"/>
    </source>
</evidence>
<dbReference type="PANTHER" id="PTHR24139:SF34">
    <property type="entry name" value="85_88 KDA CALCIUM-INDEPENDENT PHOSPHOLIPASE A2"/>
    <property type="match status" value="1"/>
</dbReference>
<evidence type="ECO:0000256" key="3">
    <source>
        <dbReference type="ARBA" id="ARBA00022801"/>
    </source>
</evidence>
<evidence type="ECO:0000313" key="11">
    <source>
        <dbReference type="EMBL" id="PIK47446.1"/>
    </source>
</evidence>
<dbReference type="GO" id="GO:0016042">
    <property type="term" value="P:lipid catabolic process"/>
    <property type="evidence" value="ECO:0007669"/>
    <property type="project" value="UniProtKB-UniRule"/>
</dbReference>
<protein>
    <recommendedName>
        <fullName evidence="1">phospholipase A2</fullName>
        <ecNumber evidence="1">3.1.1.4</ecNumber>
    </recommendedName>
</protein>
<dbReference type="PROSITE" id="PS51635">
    <property type="entry name" value="PNPLA"/>
    <property type="match status" value="1"/>
</dbReference>
<dbReference type="SMART" id="SM00248">
    <property type="entry name" value="ANK"/>
    <property type="match status" value="6"/>
</dbReference>
<keyword evidence="8" id="KW-0442">Lipid degradation</keyword>
<feature type="active site" description="Nucleophile" evidence="8">
    <location>
        <position position="547"/>
    </location>
</feature>
<name>A0A2G8KHH6_STIJA</name>
<dbReference type="SUPFAM" id="SSF52151">
    <property type="entry name" value="FabD/lysophospholipase-like"/>
    <property type="match status" value="1"/>
</dbReference>
<feature type="short sequence motif" description="GXGXXG" evidence="8">
    <location>
        <begin position="513"/>
        <end position="518"/>
    </location>
</feature>
<organism evidence="11 12">
    <name type="scientific">Stichopus japonicus</name>
    <name type="common">Sea cucumber</name>
    <dbReference type="NCBI Taxonomy" id="307972"/>
    <lineage>
        <taxon>Eukaryota</taxon>
        <taxon>Metazoa</taxon>
        <taxon>Echinodermata</taxon>
        <taxon>Eleutherozoa</taxon>
        <taxon>Echinozoa</taxon>
        <taxon>Holothuroidea</taxon>
        <taxon>Aspidochirotacea</taxon>
        <taxon>Aspidochirotida</taxon>
        <taxon>Stichopodidae</taxon>
        <taxon>Apostichopus</taxon>
    </lineage>
</organism>
<evidence type="ECO:0000256" key="4">
    <source>
        <dbReference type="ARBA" id="ARBA00023043"/>
    </source>
</evidence>
<keyword evidence="2" id="KW-0677">Repeat</keyword>